<name>A0A6G5A3I7_RHIMP</name>
<organism evidence="1">
    <name type="scientific">Rhipicephalus microplus</name>
    <name type="common">Cattle tick</name>
    <name type="synonym">Boophilus microplus</name>
    <dbReference type="NCBI Taxonomy" id="6941"/>
    <lineage>
        <taxon>Eukaryota</taxon>
        <taxon>Metazoa</taxon>
        <taxon>Ecdysozoa</taxon>
        <taxon>Arthropoda</taxon>
        <taxon>Chelicerata</taxon>
        <taxon>Arachnida</taxon>
        <taxon>Acari</taxon>
        <taxon>Parasitiformes</taxon>
        <taxon>Ixodida</taxon>
        <taxon>Ixodoidea</taxon>
        <taxon>Ixodidae</taxon>
        <taxon>Rhipicephalinae</taxon>
        <taxon>Rhipicephalus</taxon>
        <taxon>Boophilus</taxon>
    </lineage>
</organism>
<protein>
    <submittedName>
        <fullName evidence="1">Uncharacterized protein</fullName>
    </submittedName>
</protein>
<dbReference type="AlphaFoldDB" id="A0A6G5A3I7"/>
<sequence>MLESDGQLAALLAAAVDANAPFHGSLVSNKLHGHVRKTHVNGASVEQATAGSFQVLSMTSGSFEYGNFLCLFGKLNFISFFSQSRLISIEMLS</sequence>
<accession>A0A6G5A3I7</accession>
<proteinExistence type="predicted"/>
<reference evidence="1" key="1">
    <citation type="submission" date="2020-03" db="EMBL/GenBank/DDBJ databases">
        <title>A transcriptome and proteome of the tick Rhipicephalus microplus shaped by the genetic composition of its hosts and developmental stage.</title>
        <authorList>
            <person name="Garcia G.R."/>
            <person name="Ribeiro J.M.C."/>
            <person name="Maruyama S.R."/>
            <person name="Gardinasse L.G."/>
            <person name="Nelson K."/>
            <person name="Ferreira B.R."/>
            <person name="Andrade T.G."/>
            <person name="Santos I.K.F.M."/>
        </authorList>
    </citation>
    <scope>NUCLEOTIDE SEQUENCE</scope>
    <source>
        <strain evidence="1">NSGR</strain>
        <tissue evidence="1">Salivary glands</tissue>
    </source>
</reference>
<dbReference type="EMBL" id="GIKN01002324">
    <property type="protein sequence ID" value="NIE44597.1"/>
    <property type="molecule type" value="Transcribed_RNA"/>
</dbReference>
<evidence type="ECO:0000313" key="1">
    <source>
        <dbReference type="EMBL" id="NIE44597.1"/>
    </source>
</evidence>